<dbReference type="Gramene" id="ERM97962">
    <property type="protein sequence ID" value="ERM97962"/>
    <property type="gene ID" value="AMTR_s00117p00091310"/>
</dbReference>
<gene>
    <name evidence="1" type="ORF">AMTR_s00117p00091310</name>
</gene>
<reference evidence="2" key="1">
    <citation type="journal article" date="2013" name="Science">
        <title>The Amborella genome and the evolution of flowering plants.</title>
        <authorList>
            <consortium name="Amborella Genome Project"/>
        </authorList>
    </citation>
    <scope>NUCLEOTIDE SEQUENCE [LARGE SCALE GENOMIC DNA]</scope>
</reference>
<dbReference type="HOGENOM" id="CLU_2174406_0_0_1"/>
<proteinExistence type="predicted"/>
<dbReference type="AlphaFoldDB" id="W1NQC7"/>
<organism evidence="1 2">
    <name type="scientific">Amborella trichopoda</name>
    <dbReference type="NCBI Taxonomy" id="13333"/>
    <lineage>
        <taxon>Eukaryota</taxon>
        <taxon>Viridiplantae</taxon>
        <taxon>Streptophyta</taxon>
        <taxon>Embryophyta</taxon>
        <taxon>Tracheophyta</taxon>
        <taxon>Spermatophyta</taxon>
        <taxon>Magnoliopsida</taxon>
        <taxon>Amborellales</taxon>
        <taxon>Amborellaceae</taxon>
        <taxon>Amborella</taxon>
    </lineage>
</organism>
<evidence type="ECO:0000313" key="2">
    <source>
        <dbReference type="Proteomes" id="UP000017836"/>
    </source>
</evidence>
<dbReference type="Proteomes" id="UP000017836">
    <property type="component" value="Unassembled WGS sequence"/>
</dbReference>
<evidence type="ECO:0000313" key="1">
    <source>
        <dbReference type="EMBL" id="ERM97962.1"/>
    </source>
</evidence>
<protein>
    <submittedName>
        <fullName evidence="1">Uncharacterized protein</fullName>
    </submittedName>
</protein>
<sequence>MRAKGMIFQAISFSGFKVVQSSQGSRSQTEPERLRGFLAVLRGLRAWVSPDPHQARKALPHAFFVGSNCTHIAPSNPYPSGHRSHLHVHTCVSPKGTRGTHTLAPFSSSL</sequence>
<keyword evidence="2" id="KW-1185">Reference proteome</keyword>
<dbReference type="EMBL" id="KI395608">
    <property type="protein sequence ID" value="ERM97962.1"/>
    <property type="molecule type" value="Genomic_DNA"/>
</dbReference>
<name>W1NQC7_AMBTC</name>
<accession>W1NQC7</accession>